<dbReference type="SUPFAM" id="SSF56112">
    <property type="entry name" value="Protein kinase-like (PK-like)"/>
    <property type="match status" value="1"/>
</dbReference>
<evidence type="ECO:0000256" key="1">
    <source>
        <dbReference type="ARBA" id="ARBA00012513"/>
    </source>
</evidence>
<dbReference type="InterPro" id="IPR011009">
    <property type="entry name" value="Kinase-like_dom_sf"/>
</dbReference>
<comment type="caution">
    <text evidence="8">The sequence shown here is derived from an EMBL/GenBank/DDBJ whole genome shotgun (WGS) entry which is preliminary data.</text>
</comment>
<keyword evidence="4" id="KW-0547">Nucleotide-binding</keyword>
<dbReference type="PANTHER" id="PTHR43289:SF6">
    <property type="entry name" value="SERINE_THREONINE-PROTEIN KINASE NEKL-3"/>
    <property type="match status" value="1"/>
</dbReference>
<dbReference type="InterPro" id="IPR003325">
    <property type="entry name" value="TerD"/>
</dbReference>
<keyword evidence="6" id="KW-0067">ATP-binding</keyword>
<dbReference type="EMBL" id="JBHSWH010000001">
    <property type="protein sequence ID" value="MFC6704405.1"/>
    <property type="molecule type" value="Genomic_DNA"/>
</dbReference>
<evidence type="ECO:0000256" key="2">
    <source>
        <dbReference type="ARBA" id="ARBA00022527"/>
    </source>
</evidence>
<proteinExistence type="predicted"/>
<keyword evidence="2" id="KW-0723">Serine/threonine-protein kinase</keyword>
<dbReference type="PROSITE" id="PS50011">
    <property type="entry name" value="PROTEIN_KINASE_DOM"/>
    <property type="match status" value="1"/>
</dbReference>
<dbReference type="Gene3D" id="2.60.60.30">
    <property type="entry name" value="sav2460 like domains"/>
    <property type="match status" value="1"/>
</dbReference>
<dbReference type="Gene3D" id="1.10.510.10">
    <property type="entry name" value="Transferase(Phosphotransferase) domain 1"/>
    <property type="match status" value="1"/>
</dbReference>
<dbReference type="Pfam" id="PF02342">
    <property type="entry name" value="TerD"/>
    <property type="match status" value="1"/>
</dbReference>
<dbReference type="SMART" id="SM00220">
    <property type="entry name" value="S_TKc"/>
    <property type="match status" value="1"/>
</dbReference>
<organism evidence="8 9">
    <name type="scientific">Flexivirga alba</name>
    <dbReference type="NCBI Taxonomy" id="702742"/>
    <lineage>
        <taxon>Bacteria</taxon>
        <taxon>Bacillati</taxon>
        <taxon>Actinomycetota</taxon>
        <taxon>Actinomycetes</taxon>
        <taxon>Micrococcales</taxon>
        <taxon>Dermacoccaceae</taxon>
        <taxon>Flexivirga</taxon>
    </lineage>
</organism>
<keyword evidence="9" id="KW-1185">Reference proteome</keyword>
<dbReference type="CDD" id="cd06974">
    <property type="entry name" value="TerD_like"/>
    <property type="match status" value="1"/>
</dbReference>
<dbReference type="PANTHER" id="PTHR43289">
    <property type="entry name" value="MITOGEN-ACTIVATED PROTEIN KINASE KINASE KINASE 20-RELATED"/>
    <property type="match status" value="1"/>
</dbReference>
<evidence type="ECO:0000313" key="9">
    <source>
        <dbReference type="Proteomes" id="UP001596298"/>
    </source>
</evidence>
<accession>A0ABW2AC38</accession>
<protein>
    <recommendedName>
        <fullName evidence="1">non-specific serine/threonine protein kinase</fullName>
        <ecNumber evidence="1">2.7.11.1</ecNumber>
    </recommendedName>
</protein>
<keyword evidence="5 8" id="KW-0418">Kinase</keyword>
<dbReference type="GO" id="GO:0016301">
    <property type="term" value="F:kinase activity"/>
    <property type="evidence" value="ECO:0007669"/>
    <property type="project" value="UniProtKB-KW"/>
</dbReference>
<dbReference type="EC" id="2.7.11.1" evidence="1"/>
<evidence type="ECO:0000259" key="7">
    <source>
        <dbReference type="PROSITE" id="PS50011"/>
    </source>
</evidence>
<gene>
    <name evidence="8" type="ORF">ACFQDH_03770</name>
</gene>
<feature type="domain" description="Protein kinase" evidence="7">
    <location>
        <begin position="13"/>
        <end position="276"/>
    </location>
</feature>
<keyword evidence="3" id="KW-0808">Transferase</keyword>
<dbReference type="PROSITE" id="PS00108">
    <property type="entry name" value="PROTEIN_KINASE_ST"/>
    <property type="match status" value="1"/>
</dbReference>
<dbReference type="RefSeq" id="WP_382398603.1">
    <property type="nucleotide sequence ID" value="NZ_JBHSWH010000001.1"/>
</dbReference>
<dbReference type="Proteomes" id="UP001596298">
    <property type="component" value="Unassembled WGS sequence"/>
</dbReference>
<dbReference type="Gene3D" id="3.30.200.20">
    <property type="entry name" value="Phosphorylase Kinase, domain 1"/>
    <property type="match status" value="1"/>
</dbReference>
<evidence type="ECO:0000256" key="3">
    <source>
        <dbReference type="ARBA" id="ARBA00022679"/>
    </source>
</evidence>
<dbReference type="Pfam" id="PF00069">
    <property type="entry name" value="Pkinase"/>
    <property type="match status" value="1"/>
</dbReference>
<dbReference type="InterPro" id="IPR008271">
    <property type="entry name" value="Ser/Thr_kinase_AS"/>
</dbReference>
<evidence type="ECO:0000256" key="5">
    <source>
        <dbReference type="ARBA" id="ARBA00022777"/>
    </source>
</evidence>
<evidence type="ECO:0000313" key="8">
    <source>
        <dbReference type="EMBL" id="MFC6704405.1"/>
    </source>
</evidence>
<sequence length="481" mass="51131">MQRTDGTEVGGRFVLSSRIAGGGMGEVWRGTDSVLERPVAIKLLRTNLTDDPEFVARFRIEARNAAKLSHGNIAQVYDYGEDDGTAFLVMELVDGDPLSKVIARTAPMREIDAVHLLVQAANALHAAHSKGIVHRDVKPANIVVDDESVAKLTDFGIARALDASSMTRVGEVMGTPQYLAPEAAMGKEATAQSDLYSLGVVAFQMLVGHLPFEADTAIGFALAHVQQPVPTLPDTVSEPLRAVVHAMLAKDPEARPHGAVEVAEQLQAAIGSTPMLTHRISPVRVAHLPESAPTTPLPPTAAGAPRRQAVFTLSRGQNAPLSGTSLTLRIESTSSASVDLIACELGADDRALGDDSLVFFNNRRSADGVVRLSDSGRIEFDAATLGPEVHAVVLGMAVDEPATLGELPDLRTTLYAEGSGQREEFHLPAELSGERAAVLARIYRRGDTWKVRNVSAGWESGLPALVDALGLSVSTPPQRVE</sequence>
<reference evidence="9" key="1">
    <citation type="journal article" date="2019" name="Int. J. Syst. Evol. Microbiol.">
        <title>The Global Catalogue of Microorganisms (GCM) 10K type strain sequencing project: providing services to taxonomists for standard genome sequencing and annotation.</title>
        <authorList>
            <consortium name="The Broad Institute Genomics Platform"/>
            <consortium name="The Broad Institute Genome Sequencing Center for Infectious Disease"/>
            <person name="Wu L."/>
            <person name="Ma J."/>
        </authorList>
    </citation>
    <scope>NUCLEOTIDE SEQUENCE [LARGE SCALE GENOMIC DNA]</scope>
    <source>
        <strain evidence="9">CCUG 58127</strain>
    </source>
</reference>
<evidence type="ECO:0000256" key="4">
    <source>
        <dbReference type="ARBA" id="ARBA00022741"/>
    </source>
</evidence>
<dbReference type="CDD" id="cd14014">
    <property type="entry name" value="STKc_PknB_like"/>
    <property type="match status" value="1"/>
</dbReference>
<evidence type="ECO:0000256" key="6">
    <source>
        <dbReference type="ARBA" id="ARBA00022840"/>
    </source>
</evidence>
<dbReference type="InterPro" id="IPR000719">
    <property type="entry name" value="Prot_kinase_dom"/>
</dbReference>
<name>A0ABW2AC38_9MICO</name>